<evidence type="ECO:0000313" key="1">
    <source>
        <dbReference type="EMBL" id="SVB81519.1"/>
    </source>
</evidence>
<sequence>MRDRIRLENYTVRVDYLDKHEVDSFPKTREGFNAAIKRAIETGFDVIHHKVKYNFEDIGDGVVWENPDNPRDMVYRATAGWEWLEDKAGIDA</sequence>
<organism evidence="1">
    <name type="scientific">marine metagenome</name>
    <dbReference type="NCBI Taxonomy" id="408172"/>
    <lineage>
        <taxon>unclassified sequences</taxon>
        <taxon>metagenomes</taxon>
        <taxon>ecological metagenomes</taxon>
    </lineage>
</organism>
<dbReference type="AlphaFoldDB" id="A0A382H2W0"/>
<accession>A0A382H2W0</accession>
<gene>
    <name evidence="1" type="ORF">METZ01_LOCUS234373</name>
</gene>
<reference evidence="1" key="1">
    <citation type="submission" date="2018-05" db="EMBL/GenBank/DDBJ databases">
        <authorList>
            <person name="Lanie J.A."/>
            <person name="Ng W.-L."/>
            <person name="Kazmierczak K.M."/>
            <person name="Andrzejewski T.M."/>
            <person name="Davidsen T.M."/>
            <person name="Wayne K.J."/>
            <person name="Tettelin H."/>
            <person name="Glass J.I."/>
            <person name="Rusch D."/>
            <person name="Podicherti R."/>
            <person name="Tsui H.-C.T."/>
            <person name="Winkler M.E."/>
        </authorList>
    </citation>
    <scope>NUCLEOTIDE SEQUENCE</scope>
</reference>
<name>A0A382H2W0_9ZZZZ</name>
<dbReference type="EMBL" id="UINC01058821">
    <property type="protein sequence ID" value="SVB81519.1"/>
    <property type="molecule type" value="Genomic_DNA"/>
</dbReference>
<proteinExistence type="predicted"/>
<protein>
    <submittedName>
        <fullName evidence="1">Uncharacterized protein</fullName>
    </submittedName>
</protein>